<protein>
    <submittedName>
        <fullName evidence="2">Uncharacterized protein</fullName>
    </submittedName>
</protein>
<sequence>MTGTTAAIAIIAIVGGLLYSAYELNINAKLKDKMQTTTMICKKN</sequence>
<feature type="transmembrane region" description="Helical" evidence="1">
    <location>
        <begin position="6"/>
        <end position="24"/>
    </location>
</feature>
<keyword evidence="1" id="KW-0812">Transmembrane</keyword>
<name>A0ABU3R0F5_9GAMM</name>
<proteinExistence type="predicted"/>
<gene>
    <name evidence="2" type="ORF">RT723_09210</name>
</gene>
<evidence type="ECO:0000256" key="1">
    <source>
        <dbReference type="SAM" id="Phobius"/>
    </source>
</evidence>
<dbReference type="Proteomes" id="UP001257914">
    <property type="component" value="Unassembled WGS sequence"/>
</dbReference>
<dbReference type="RefSeq" id="WP_315946769.1">
    <property type="nucleotide sequence ID" value="NZ_JAWCUA010000007.1"/>
</dbReference>
<dbReference type="EMBL" id="JAWCUA010000007">
    <property type="protein sequence ID" value="MDU0113171.1"/>
    <property type="molecule type" value="Genomic_DNA"/>
</dbReference>
<accession>A0ABU3R0F5</accession>
<reference evidence="2 3" key="1">
    <citation type="submission" date="2023-10" db="EMBL/GenBank/DDBJ databases">
        <title>Psychrosphaera aquimaarina strain SW33 isolated from seawater.</title>
        <authorList>
            <person name="Bayburt H."/>
            <person name="Kim J.M."/>
            <person name="Choi B.J."/>
            <person name="Jeon C.O."/>
        </authorList>
    </citation>
    <scope>NUCLEOTIDE SEQUENCE [LARGE SCALE GENOMIC DNA]</scope>
    <source>
        <strain evidence="2 3">KCTC 52743</strain>
    </source>
</reference>
<evidence type="ECO:0000313" key="3">
    <source>
        <dbReference type="Proteomes" id="UP001257914"/>
    </source>
</evidence>
<keyword evidence="1" id="KW-1133">Transmembrane helix</keyword>
<comment type="caution">
    <text evidence="2">The sequence shown here is derived from an EMBL/GenBank/DDBJ whole genome shotgun (WGS) entry which is preliminary data.</text>
</comment>
<keyword evidence="1" id="KW-0472">Membrane</keyword>
<evidence type="ECO:0000313" key="2">
    <source>
        <dbReference type="EMBL" id="MDU0113171.1"/>
    </source>
</evidence>
<organism evidence="2 3">
    <name type="scientific">Psychrosphaera aquimarina</name>
    <dbReference type="NCBI Taxonomy" id="2044854"/>
    <lineage>
        <taxon>Bacteria</taxon>
        <taxon>Pseudomonadati</taxon>
        <taxon>Pseudomonadota</taxon>
        <taxon>Gammaproteobacteria</taxon>
        <taxon>Alteromonadales</taxon>
        <taxon>Pseudoalteromonadaceae</taxon>
        <taxon>Psychrosphaera</taxon>
    </lineage>
</organism>
<keyword evidence="3" id="KW-1185">Reference proteome</keyword>